<dbReference type="RefSeq" id="XP_030041898.1">
    <property type="nucleotide sequence ID" value="XM_030186038.1"/>
</dbReference>
<evidence type="ECO:0000313" key="13">
    <source>
        <dbReference type="RefSeq" id="XP_030041901.1"/>
    </source>
</evidence>
<evidence type="ECO:0000313" key="7">
    <source>
        <dbReference type="RefSeq" id="XP_030041895.1"/>
    </source>
</evidence>
<dbReference type="RefSeq" id="XP_030041901.1">
    <property type="nucleotide sequence ID" value="XM_030186041.1"/>
</dbReference>
<keyword evidence="4" id="KW-0812">Transmembrane</keyword>
<proteinExistence type="predicted"/>
<dbReference type="Gene3D" id="3.30.200.20">
    <property type="entry name" value="Phosphorylase Kinase, domain 1"/>
    <property type="match status" value="1"/>
</dbReference>
<dbReference type="AlphaFoldDB" id="A0A6P7WNG3"/>
<keyword evidence="4" id="KW-0472">Membrane</keyword>
<feature type="binding site" evidence="3">
    <location>
        <position position="250"/>
    </location>
    <ligand>
        <name>Mg(2+)</name>
        <dbReference type="ChEBI" id="CHEBI:18420"/>
    </ligand>
</feature>
<keyword evidence="1" id="KW-0547">Nucleotide-binding</keyword>
<dbReference type="PROSITE" id="PS50011">
    <property type="entry name" value="PROTEIN_KINASE_DOM"/>
    <property type="match status" value="1"/>
</dbReference>
<evidence type="ECO:0000313" key="11">
    <source>
        <dbReference type="RefSeq" id="XP_030041899.1"/>
    </source>
</evidence>
<dbReference type="RefSeq" id="XP_030041899.1">
    <property type="nucleotide sequence ID" value="XM_030186039.1"/>
</dbReference>
<dbReference type="GO" id="GO:0046872">
    <property type="term" value="F:metal ion binding"/>
    <property type="evidence" value="ECO:0007669"/>
    <property type="project" value="UniProtKB-KW"/>
</dbReference>
<evidence type="ECO:0000256" key="1">
    <source>
        <dbReference type="ARBA" id="ARBA00022741"/>
    </source>
</evidence>
<dbReference type="GO" id="GO:0005886">
    <property type="term" value="C:plasma membrane"/>
    <property type="evidence" value="ECO:0007669"/>
    <property type="project" value="TreeGrafter"/>
</dbReference>
<feature type="domain" description="Protein kinase" evidence="5">
    <location>
        <begin position="106"/>
        <end position="382"/>
    </location>
</feature>
<dbReference type="PANTHER" id="PTHR24416">
    <property type="entry name" value="TYROSINE-PROTEIN KINASE RECEPTOR"/>
    <property type="match status" value="1"/>
</dbReference>
<keyword evidence="2" id="KW-0067">ATP-binding</keyword>
<gene>
    <name evidence="7 8 9 10 11 12 13" type="primary">LOC115456762</name>
</gene>
<evidence type="ECO:0000259" key="5">
    <source>
        <dbReference type="PROSITE" id="PS50011"/>
    </source>
</evidence>
<organism evidence="6 10">
    <name type="scientific">Microcaecilia unicolor</name>
    <dbReference type="NCBI Taxonomy" id="1415580"/>
    <lineage>
        <taxon>Eukaryota</taxon>
        <taxon>Metazoa</taxon>
        <taxon>Chordata</taxon>
        <taxon>Craniata</taxon>
        <taxon>Vertebrata</taxon>
        <taxon>Euteleostomi</taxon>
        <taxon>Amphibia</taxon>
        <taxon>Gymnophiona</taxon>
        <taxon>Siphonopidae</taxon>
        <taxon>Microcaecilia</taxon>
    </lineage>
</organism>
<dbReference type="GeneID" id="115456762"/>
<dbReference type="InterPro" id="IPR000719">
    <property type="entry name" value="Prot_kinase_dom"/>
</dbReference>
<dbReference type="RefSeq" id="XP_030041897.1">
    <property type="nucleotide sequence ID" value="XM_030186037.1"/>
</dbReference>
<sequence>MGSAQHSCNFTTEDFRCNEDGTQNAVIVTPVFLVVSTLVVIVLILWKTCRKKRGLEEDPIVILAGESLHTEGREYGTLNPAASVMSIVEPRDPLLEQWELPKDRRIQGEEFLCQGRYGPICHATVSGAGASKNGQTVILRTLSEKARASEVKDFLNVVKFHIQICNHDNLVKTFWCQTEAPPLRLILKAMSLGNLLHFLWNSREGDQTISECALDLTEKSVFSMALQVARGLEYLIGMQKLIHGYVAACNVLIHEDMTIRLCGLGMAAEVYQTKALSSGRAAEVPLKWLAPERIMKRLITERSEVWSFGILLYEMITLGSAPYPDLHPADVLPSLQRQRRMPQPGQCGSQLYGIMKSCWHWKASNRPGFSELIRELDSQSTYADAVQLLTNTHTLDFNKYQRIAGLVS</sequence>
<dbReference type="RefSeq" id="XP_030041896.1">
    <property type="nucleotide sequence ID" value="XM_030186036.1"/>
</dbReference>
<dbReference type="SUPFAM" id="SSF56112">
    <property type="entry name" value="Protein kinase-like (PK-like)"/>
    <property type="match status" value="1"/>
</dbReference>
<dbReference type="OrthoDB" id="4062651at2759"/>
<dbReference type="GO" id="GO:0005524">
    <property type="term" value="F:ATP binding"/>
    <property type="evidence" value="ECO:0007669"/>
    <property type="project" value="UniProtKB-KW"/>
</dbReference>
<name>A0A6P7WNG3_9AMPH</name>
<dbReference type="KEGG" id="muo:115456762"/>
<evidence type="ECO:0000313" key="8">
    <source>
        <dbReference type="RefSeq" id="XP_030041896.1"/>
    </source>
</evidence>
<dbReference type="InterPro" id="IPR001245">
    <property type="entry name" value="Ser-Thr/Tyr_kinase_cat_dom"/>
</dbReference>
<evidence type="ECO:0000313" key="12">
    <source>
        <dbReference type="RefSeq" id="XP_030041900.1"/>
    </source>
</evidence>
<protein>
    <submittedName>
        <fullName evidence="7 8">Tyrosine-protein kinase STYK1-like</fullName>
    </submittedName>
</protein>
<dbReference type="PIRSF" id="PIRSF000615">
    <property type="entry name" value="TyrPK_CSF1-R"/>
    <property type="match status" value="1"/>
</dbReference>
<evidence type="ECO:0000313" key="10">
    <source>
        <dbReference type="RefSeq" id="XP_030041898.1"/>
    </source>
</evidence>
<dbReference type="RefSeq" id="XP_030041895.1">
    <property type="nucleotide sequence ID" value="XM_030186035.1"/>
</dbReference>
<feature type="transmembrane region" description="Helical" evidence="4">
    <location>
        <begin position="25"/>
        <end position="46"/>
    </location>
</feature>
<dbReference type="RefSeq" id="XP_030041900.1">
    <property type="nucleotide sequence ID" value="XM_030186040.1"/>
</dbReference>
<evidence type="ECO:0000313" key="9">
    <source>
        <dbReference type="RefSeq" id="XP_030041897.1"/>
    </source>
</evidence>
<dbReference type="GO" id="GO:0007169">
    <property type="term" value="P:cell surface receptor protein tyrosine kinase signaling pathway"/>
    <property type="evidence" value="ECO:0007669"/>
    <property type="project" value="TreeGrafter"/>
</dbReference>
<keyword evidence="4" id="KW-1133">Transmembrane helix</keyword>
<keyword evidence="3" id="KW-0460">Magnesium</keyword>
<dbReference type="GO" id="GO:0043235">
    <property type="term" value="C:receptor complex"/>
    <property type="evidence" value="ECO:0007669"/>
    <property type="project" value="TreeGrafter"/>
</dbReference>
<dbReference type="PRINTS" id="PR00109">
    <property type="entry name" value="TYRKINASE"/>
</dbReference>
<accession>A0A6P7WNG3</accession>
<dbReference type="Gene3D" id="1.10.510.10">
    <property type="entry name" value="Transferase(Phosphotransferase) domain 1"/>
    <property type="match status" value="1"/>
</dbReference>
<dbReference type="InterPro" id="IPR011009">
    <property type="entry name" value="Kinase-like_dom_sf"/>
</dbReference>
<reference evidence="7 8" key="1">
    <citation type="submission" date="2025-04" db="UniProtKB">
        <authorList>
            <consortium name="RefSeq"/>
        </authorList>
    </citation>
    <scope>IDENTIFICATION</scope>
</reference>
<dbReference type="Pfam" id="PF07714">
    <property type="entry name" value="PK_Tyr_Ser-Thr"/>
    <property type="match status" value="1"/>
</dbReference>
<evidence type="ECO:0000256" key="3">
    <source>
        <dbReference type="PIRSR" id="PIRSR000615-3"/>
    </source>
</evidence>
<dbReference type="InterPro" id="IPR050122">
    <property type="entry name" value="RTK"/>
</dbReference>
<dbReference type="Proteomes" id="UP000515156">
    <property type="component" value="Chromosome 13"/>
</dbReference>
<dbReference type="GO" id="GO:0004714">
    <property type="term" value="F:transmembrane receptor protein tyrosine kinase activity"/>
    <property type="evidence" value="ECO:0007669"/>
    <property type="project" value="TreeGrafter"/>
</dbReference>
<evidence type="ECO:0000256" key="2">
    <source>
        <dbReference type="ARBA" id="ARBA00022840"/>
    </source>
</evidence>
<dbReference type="PANTHER" id="PTHR24416:SF631">
    <property type="entry name" value="SERINE_THREONINE_TYROSINE KINASE 1"/>
    <property type="match status" value="1"/>
</dbReference>
<keyword evidence="6" id="KW-1185">Reference proteome</keyword>
<evidence type="ECO:0000256" key="4">
    <source>
        <dbReference type="SAM" id="Phobius"/>
    </source>
</evidence>
<keyword evidence="3" id="KW-0479">Metal-binding</keyword>
<evidence type="ECO:0000313" key="6">
    <source>
        <dbReference type="Proteomes" id="UP000515156"/>
    </source>
</evidence>